<gene>
    <name evidence="2" type="ORF">RBATCC27255_00003</name>
</gene>
<dbReference type="SMART" id="SM01126">
    <property type="entry name" value="DDE_Tnp_IS1595"/>
    <property type="match status" value="1"/>
</dbReference>
<dbReference type="NCBIfam" id="NF033547">
    <property type="entry name" value="transpos_IS1595"/>
    <property type="match status" value="1"/>
</dbReference>
<reference evidence="2" key="1">
    <citation type="journal article" date="2018" name="Environ. Microbiol.">
        <title>Sporulation capability and amylosome conservation among diverse human colonic and rumen isolates of the keystone starch-degrader Ruminococcus bromii.</title>
        <authorList>
            <person name="Mukhopadhya I."/>
            <person name="Morais S."/>
            <person name="Laverde-Gomez J."/>
            <person name="Sheridan P.O."/>
            <person name="Walker A.W."/>
            <person name="Kelly W."/>
            <person name="Klieve A.V."/>
            <person name="Ouwerkerk D."/>
            <person name="Duncan S.H."/>
            <person name="Louis P."/>
            <person name="Koropatkin N."/>
            <person name="Cockburn D."/>
            <person name="Kibler R."/>
            <person name="Cooper P.J."/>
            <person name="Sandoval C."/>
            <person name="Crost E."/>
            <person name="Juge N."/>
            <person name="Bayer E.A."/>
            <person name="Flint H.J."/>
        </authorList>
    </citation>
    <scope>NUCLEOTIDE SEQUENCE [LARGE SCALE GENOMIC DNA]</scope>
    <source>
        <strain evidence="2">ATCC 27255</strain>
    </source>
</reference>
<evidence type="ECO:0000313" key="2">
    <source>
        <dbReference type="EMBL" id="PKD32821.1"/>
    </source>
</evidence>
<sequence>MKKQQRLSIIEFAKKFSTDKKCREYLFQKKWKNGFVCPKCGSFHYCELSNGLYQCNDCHHQTSVTAGTILHRTHVPLTKWFLAFYFVTQDKRGVSAVQLSKTLDVTYKTAWYMIKRIRCAMKQRDINCMLLGTIEFDDTYIGGPTVGKKRGIGTEKSKVFVAVFIDKKGRPKYLKMQTTDNIQQRSVRKFAQANIQAEATIISDVYRSYIPALKDYKHEHGVYNPDAGMLHWLHTMIGNAKVFILGTYHGLPKKNLQEYLDEFCYRFNRRHFPNLCDRLTNAIALSSFAD</sequence>
<dbReference type="InterPro" id="IPR024445">
    <property type="entry name" value="Tnp_ISXO2-like"/>
</dbReference>
<name>A0A2N0V0S6_9FIRM</name>
<evidence type="ECO:0000259" key="1">
    <source>
        <dbReference type="SMART" id="SM01126"/>
    </source>
</evidence>
<dbReference type="Proteomes" id="UP000233425">
    <property type="component" value="Unassembled WGS sequence"/>
</dbReference>
<proteinExistence type="predicted"/>
<accession>A0A2N0V0S6</accession>
<dbReference type="AlphaFoldDB" id="A0A2N0V0S6"/>
<evidence type="ECO:0000313" key="3">
    <source>
        <dbReference type="Proteomes" id="UP000233425"/>
    </source>
</evidence>
<organism evidence="2 3">
    <name type="scientific">Ruminococcus bromii</name>
    <dbReference type="NCBI Taxonomy" id="40518"/>
    <lineage>
        <taxon>Bacteria</taxon>
        <taxon>Bacillati</taxon>
        <taxon>Bacillota</taxon>
        <taxon>Clostridia</taxon>
        <taxon>Eubacteriales</taxon>
        <taxon>Oscillospiraceae</taxon>
        <taxon>Ruminococcus</taxon>
    </lineage>
</organism>
<dbReference type="RefSeq" id="WP_101028197.1">
    <property type="nucleotide sequence ID" value="NZ_CABMMZ010000004.1"/>
</dbReference>
<comment type="caution">
    <text evidence="2">The sequence shown here is derived from an EMBL/GenBank/DDBJ whole genome shotgun (WGS) entry which is preliminary data.</text>
</comment>
<dbReference type="EMBL" id="NNSR01000004">
    <property type="protein sequence ID" value="PKD32821.1"/>
    <property type="molecule type" value="Genomic_DNA"/>
</dbReference>
<protein>
    <submittedName>
        <fullName evidence="2">Transposase</fullName>
    </submittedName>
</protein>
<keyword evidence="3" id="KW-1185">Reference proteome</keyword>
<dbReference type="InterPro" id="IPR024442">
    <property type="entry name" value="Transposase_Zn_ribbon"/>
</dbReference>
<feature type="domain" description="ISXO2-like transposase" evidence="1">
    <location>
        <begin position="129"/>
        <end position="268"/>
    </location>
</feature>
<dbReference type="Pfam" id="PF12762">
    <property type="entry name" value="DDE_Tnp_IS1595"/>
    <property type="match status" value="1"/>
</dbReference>
<dbReference type="Pfam" id="PF12760">
    <property type="entry name" value="Zn_ribbon_IS1595"/>
    <property type="match status" value="1"/>
</dbReference>